<evidence type="ECO:0000256" key="1">
    <source>
        <dbReference type="SAM" id="SignalP"/>
    </source>
</evidence>
<organism evidence="2">
    <name type="scientific">Aspergillus flavus</name>
    <dbReference type="NCBI Taxonomy" id="5059"/>
    <lineage>
        <taxon>Eukaryota</taxon>
        <taxon>Fungi</taxon>
        <taxon>Dikarya</taxon>
        <taxon>Ascomycota</taxon>
        <taxon>Pezizomycotina</taxon>
        <taxon>Eurotiomycetes</taxon>
        <taxon>Eurotiomycetidae</taxon>
        <taxon>Eurotiales</taxon>
        <taxon>Aspergillaceae</taxon>
        <taxon>Aspergillus</taxon>
        <taxon>Aspergillus subgen. Circumdati</taxon>
    </lineage>
</organism>
<protein>
    <submittedName>
        <fullName evidence="2">Uncharacterized protein</fullName>
    </submittedName>
</protein>
<dbReference type="EMBL" id="ML734551">
    <property type="protein sequence ID" value="KAB8253244.1"/>
    <property type="molecule type" value="Genomic_DNA"/>
</dbReference>
<evidence type="ECO:0000313" key="2">
    <source>
        <dbReference type="EMBL" id="KAB8253244.1"/>
    </source>
</evidence>
<dbReference type="Proteomes" id="UP000325434">
    <property type="component" value="Unassembled WGS sequence"/>
</dbReference>
<feature type="chain" id="PRO_5024897972" evidence="1">
    <location>
        <begin position="35"/>
        <end position="71"/>
    </location>
</feature>
<feature type="signal peptide" evidence="1">
    <location>
        <begin position="1"/>
        <end position="34"/>
    </location>
</feature>
<gene>
    <name evidence="2" type="ORF">BDV35DRAFT_333287</name>
</gene>
<reference evidence="2" key="1">
    <citation type="submission" date="2019-04" db="EMBL/GenBank/DDBJ databases">
        <title>Friends and foes A comparative genomics study of 23 Aspergillus species from section Flavi.</title>
        <authorList>
            <consortium name="DOE Joint Genome Institute"/>
            <person name="Kjaerbolling I."/>
            <person name="Vesth T."/>
            <person name="Frisvad J.C."/>
            <person name="Nybo J.L."/>
            <person name="Theobald S."/>
            <person name="Kildgaard S."/>
            <person name="Isbrandt T."/>
            <person name="Kuo A."/>
            <person name="Sato A."/>
            <person name="Lyhne E.K."/>
            <person name="Kogle M.E."/>
            <person name="Wiebenga A."/>
            <person name="Kun R.S."/>
            <person name="Lubbers R.J."/>
            <person name="Makela M.R."/>
            <person name="Barry K."/>
            <person name="Chovatia M."/>
            <person name="Clum A."/>
            <person name="Daum C."/>
            <person name="Haridas S."/>
            <person name="He G."/>
            <person name="LaButti K."/>
            <person name="Lipzen A."/>
            <person name="Mondo S."/>
            <person name="Riley R."/>
            <person name="Salamov A."/>
            <person name="Simmons B.A."/>
            <person name="Magnuson J.K."/>
            <person name="Henrissat B."/>
            <person name="Mortensen U.H."/>
            <person name="Larsen T.O."/>
            <person name="Devries R.P."/>
            <person name="Grigoriev I.V."/>
            <person name="Machida M."/>
            <person name="Baker S.E."/>
            <person name="Andersen M.R."/>
        </authorList>
    </citation>
    <scope>NUCLEOTIDE SEQUENCE [LARGE SCALE GENOMIC DNA]</scope>
    <source>
        <strain evidence="2">CBS 121.62</strain>
    </source>
</reference>
<proteinExistence type="predicted"/>
<keyword evidence="1" id="KW-0732">Signal</keyword>
<accession>A0A5N6HHC7</accession>
<sequence length="71" mass="8088">MAVSEGLRTADNMSINFIFYFLLFFPFLSPPVNSHSPLCFLPFHQARASRYTRQDGVGVNALHYNPINLLL</sequence>
<dbReference type="AlphaFoldDB" id="A0A5N6HHC7"/>
<name>A0A5N6HHC7_ASPFL</name>